<gene>
    <name evidence="1" type="ORF">I7I52_12366</name>
</gene>
<accession>A0A8H7YAC9</accession>
<evidence type="ECO:0000313" key="1">
    <source>
        <dbReference type="EMBL" id="KAG5288774.1"/>
    </source>
</evidence>
<organism evidence="1 2">
    <name type="scientific">Ajellomyces capsulatus</name>
    <name type="common">Darling's disease fungus</name>
    <name type="synonym">Histoplasma capsulatum</name>
    <dbReference type="NCBI Taxonomy" id="5037"/>
    <lineage>
        <taxon>Eukaryota</taxon>
        <taxon>Fungi</taxon>
        <taxon>Dikarya</taxon>
        <taxon>Ascomycota</taxon>
        <taxon>Pezizomycotina</taxon>
        <taxon>Eurotiomycetes</taxon>
        <taxon>Eurotiomycetidae</taxon>
        <taxon>Onygenales</taxon>
        <taxon>Ajellomycetaceae</taxon>
        <taxon>Histoplasma</taxon>
    </lineage>
</organism>
<reference evidence="1 2" key="1">
    <citation type="submission" date="2021-01" db="EMBL/GenBank/DDBJ databases">
        <title>Chromosome-level genome assembly of a human fungal pathogen reveals clustering of transcriptionally co-regulated genes.</title>
        <authorList>
            <person name="Voorhies M."/>
            <person name="Cohen S."/>
            <person name="Shea T.P."/>
            <person name="Petrus S."/>
            <person name="Munoz J.F."/>
            <person name="Poplawski S."/>
            <person name="Goldman W.E."/>
            <person name="Michael T."/>
            <person name="Cuomo C.A."/>
            <person name="Sil A."/>
            <person name="Beyhan S."/>
        </authorList>
    </citation>
    <scope>NUCLEOTIDE SEQUENCE [LARGE SCALE GENOMIC DNA]</scope>
    <source>
        <strain evidence="1 2">G184AR</strain>
    </source>
</reference>
<sequence>MAAITWQNITRLILFQLQKLDHARLRLSLHLSIPLNPLRRDILPHAIPPRQSRAALDNIPHCPCYSCPVKRLGDLVVRTNDVKFTLAHLVIQIPCNLLGQPCTLWSFGIGLHTGISGHGSVCPARNQEVCRDILVREKIVTEMLCKGFHGGLTSVVCWIFARRVCNTLL</sequence>
<dbReference type="EMBL" id="JAEVHI010000006">
    <property type="protein sequence ID" value="KAG5288774.1"/>
    <property type="molecule type" value="Genomic_DNA"/>
</dbReference>
<dbReference type="AlphaFoldDB" id="A0A8H7YAC9"/>
<evidence type="ECO:0000313" key="2">
    <source>
        <dbReference type="Proteomes" id="UP000670092"/>
    </source>
</evidence>
<dbReference type="Proteomes" id="UP000670092">
    <property type="component" value="Unassembled WGS sequence"/>
</dbReference>
<name>A0A8H7YAC9_AJECA</name>
<dbReference type="VEuPathDB" id="FungiDB:I7I52_12366"/>
<proteinExistence type="predicted"/>
<protein>
    <submittedName>
        <fullName evidence="1">Uncharacterized protein</fullName>
    </submittedName>
</protein>
<comment type="caution">
    <text evidence="1">The sequence shown here is derived from an EMBL/GenBank/DDBJ whole genome shotgun (WGS) entry which is preliminary data.</text>
</comment>